<feature type="region of interest" description="Disordered" evidence="5">
    <location>
        <begin position="116"/>
        <end position="150"/>
    </location>
</feature>
<dbReference type="OrthoDB" id="8610787at2"/>
<dbReference type="Gene3D" id="1.10.150.130">
    <property type="match status" value="1"/>
</dbReference>
<dbReference type="GO" id="GO:0015074">
    <property type="term" value="P:DNA integration"/>
    <property type="evidence" value="ECO:0007669"/>
    <property type="project" value="UniProtKB-KW"/>
</dbReference>
<evidence type="ECO:0000256" key="2">
    <source>
        <dbReference type="ARBA" id="ARBA00022908"/>
    </source>
</evidence>
<dbReference type="GO" id="GO:0006310">
    <property type="term" value="P:DNA recombination"/>
    <property type="evidence" value="ECO:0007669"/>
    <property type="project" value="UniProtKB-KW"/>
</dbReference>
<sequence length="521" mass="59767">MKKEFDFDLPLKRYFLKPVADDLSDRGISCLDDLLDRMYENPNGWWKELGLSKSRANGIISWMHARRNVGLELPDTVRKKAEDLGKRFYKNEEIEEVGGALWHDLILDRNGKRILGQPQKPNSEVQPLEHLSVPPQFDGSNGSNRGDKSECALDVDSDKEAVTLWLKAKATNANTLNAYRREGERFLLWCLLEKHIPLSSAKISECSDYLTWLQMLGRTDEQTWSQRWLQPQTVWLGPKNIPRDSRDWRPFNCALSFSSRKAASTIVRQLFTFLHKTGYLRFNPFDQISSKVQLLPGEGKPKEFADRSLTKEQWEEIEEYLDKQPDDILKARLKVMLLLGKGLGMRASEMLNARCGWIQIARYGQNEELVIDIVGKGDKERRLPISEAQERIINDYLAYRRRPLLLEEEGRDIPILASLRPGSKGAASEGLSRSGLYLILQKFLEEVAAALHKERPRDSAKLRASSLHWLRHTFAVTSLEVMPVNVVQNALGHASVNTTTKYIAPDQEEILESFKRLEKNQ</sequence>
<reference evidence="7 8" key="1">
    <citation type="submission" date="2019-12" db="EMBL/GenBank/DDBJ databases">
        <title>Microbes associate with the intestines of laboratory mice.</title>
        <authorList>
            <person name="Navarre W."/>
            <person name="Wong E."/>
        </authorList>
    </citation>
    <scope>NUCLEOTIDE SEQUENCE [LARGE SCALE GENOMIC DNA]</scope>
    <source>
        <strain evidence="7 8">NM82_D38</strain>
    </source>
</reference>
<organism evidence="7 8">
    <name type="scientific">Parasutterella muris</name>
    <dbReference type="NCBI Taxonomy" id="2565572"/>
    <lineage>
        <taxon>Bacteria</taxon>
        <taxon>Pseudomonadati</taxon>
        <taxon>Pseudomonadota</taxon>
        <taxon>Betaproteobacteria</taxon>
        <taxon>Burkholderiales</taxon>
        <taxon>Sutterellaceae</taxon>
        <taxon>Parasutterella</taxon>
    </lineage>
</organism>
<keyword evidence="4" id="KW-0233">DNA recombination</keyword>
<comment type="caution">
    <text evidence="7">The sequence shown here is derived from an EMBL/GenBank/DDBJ whole genome shotgun (WGS) entry which is preliminary data.</text>
</comment>
<dbReference type="InterPro" id="IPR010998">
    <property type="entry name" value="Integrase_recombinase_N"/>
</dbReference>
<keyword evidence="3" id="KW-0238">DNA-binding</keyword>
<comment type="similarity">
    <text evidence="1">Belongs to the 'phage' integrase family.</text>
</comment>
<protein>
    <submittedName>
        <fullName evidence="7">Tyrosine-type recombinase/integrase</fullName>
    </submittedName>
</protein>
<dbReference type="Pfam" id="PF00589">
    <property type="entry name" value="Phage_integrase"/>
    <property type="match status" value="1"/>
</dbReference>
<name>A0A6L6YGU0_9BURK</name>
<feature type="domain" description="Tyr recombinase" evidence="6">
    <location>
        <begin position="304"/>
        <end position="515"/>
    </location>
</feature>
<evidence type="ECO:0000259" key="6">
    <source>
        <dbReference type="PROSITE" id="PS51898"/>
    </source>
</evidence>
<evidence type="ECO:0000256" key="3">
    <source>
        <dbReference type="ARBA" id="ARBA00023125"/>
    </source>
</evidence>
<dbReference type="EMBL" id="WSRP01000017">
    <property type="protein sequence ID" value="MVX56910.1"/>
    <property type="molecule type" value="Genomic_DNA"/>
</dbReference>
<accession>A0A6L6YGU0</accession>
<keyword evidence="8" id="KW-1185">Reference proteome</keyword>
<dbReference type="InterPro" id="IPR011010">
    <property type="entry name" value="DNA_brk_join_enz"/>
</dbReference>
<dbReference type="Gene3D" id="1.10.443.10">
    <property type="entry name" value="Intergrase catalytic core"/>
    <property type="match status" value="1"/>
</dbReference>
<evidence type="ECO:0000256" key="4">
    <source>
        <dbReference type="ARBA" id="ARBA00023172"/>
    </source>
</evidence>
<gene>
    <name evidence="7" type="ORF">E5987_06770</name>
</gene>
<evidence type="ECO:0000313" key="8">
    <source>
        <dbReference type="Proteomes" id="UP000472580"/>
    </source>
</evidence>
<dbReference type="GO" id="GO:0003677">
    <property type="term" value="F:DNA binding"/>
    <property type="evidence" value="ECO:0007669"/>
    <property type="project" value="UniProtKB-KW"/>
</dbReference>
<keyword evidence="2" id="KW-0229">DNA integration</keyword>
<evidence type="ECO:0000313" key="7">
    <source>
        <dbReference type="EMBL" id="MVX56910.1"/>
    </source>
</evidence>
<evidence type="ECO:0000256" key="5">
    <source>
        <dbReference type="SAM" id="MobiDB-lite"/>
    </source>
</evidence>
<dbReference type="PROSITE" id="PS51898">
    <property type="entry name" value="TYR_RECOMBINASE"/>
    <property type="match status" value="1"/>
</dbReference>
<dbReference type="Proteomes" id="UP000472580">
    <property type="component" value="Unassembled WGS sequence"/>
</dbReference>
<dbReference type="InterPro" id="IPR013762">
    <property type="entry name" value="Integrase-like_cat_sf"/>
</dbReference>
<dbReference type="InterPro" id="IPR050090">
    <property type="entry name" value="Tyrosine_recombinase_XerCD"/>
</dbReference>
<dbReference type="PANTHER" id="PTHR30349:SF41">
    <property type="entry name" value="INTEGRASE_RECOMBINASE PROTEIN MJ0367-RELATED"/>
    <property type="match status" value="1"/>
</dbReference>
<dbReference type="SUPFAM" id="SSF56349">
    <property type="entry name" value="DNA breaking-rejoining enzymes"/>
    <property type="match status" value="1"/>
</dbReference>
<dbReference type="PANTHER" id="PTHR30349">
    <property type="entry name" value="PHAGE INTEGRASE-RELATED"/>
    <property type="match status" value="1"/>
</dbReference>
<dbReference type="RefSeq" id="WP_160335338.1">
    <property type="nucleotide sequence ID" value="NZ_CALPCR010000017.1"/>
</dbReference>
<dbReference type="InterPro" id="IPR002104">
    <property type="entry name" value="Integrase_catalytic"/>
</dbReference>
<dbReference type="AlphaFoldDB" id="A0A6L6YGU0"/>
<evidence type="ECO:0000256" key="1">
    <source>
        <dbReference type="ARBA" id="ARBA00008857"/>
    </source>
</evidence>
<proteinExistence type="inferred from homology"/>